<dbReference type="EMBL" id="LAZR01001604">
    <property type="protein sequence ID" value="KKN42104.1"/>
    <property type="molecule type" value="Genomic_DNA"/>
</dbReference>
<comment type="similarity">
    <text evidence="2">Belongs to the bacterial PQQ dehydrogenase family.</text>
</comment>
<feature type="domain" description="Pyrrolo-quinoline quinone repeat" evidence="4">
    <location>
        <begin position="480"/>
        <end position="559"/>
    </location>
</feature>
<dbReference type="InterPro" id="IPR018391">
    <property type="entry name" value="PQQ_b-propeller_rpt"/>
</dbReference>
<reference evidence="5" key="1">
    <citation type="journal article" date="2015" name="Nature">
        <title>Complex archaea that bridge the gap between prokaryotes and eukaryotes.</title>
        <authorList>
            <person name="Spang A."/>
            <person name="Saw J.H."/>
            <person name="Jorgensen S.L."/>
            <person name="Zaremba-Niedzwiedzka K."/>
            <person name="Martijn J."/>
            <person name="Lind A.E."/>
            <person name="van Eijk R."/>
            <person name="Schleper C."/>
            <person name="Guy L."/>
            <person name="Ettema T.J."/>
        </authorList>
    </citation>
    <scope>NUCLEOTIDE SEQUENCE</scope>
</reference>
<keyword evidence="3" id="KW-0560">Oxidoreductase</keyword>
<organism evidence="5">
    <name type="scientific">marine sediment metagenome</name>
    <dbReference type="NCBI Taxonomy" id="412755"/>
    <lineage>
        <taxon>unclassified sequences</taxon>
        <taxon>metagenomes</taxon>
        <taxon>ecological metagenomes</taxon>
    </lineage>
</organism>
<dbReference type="Pfam" id="PF01011">
    <property type="entry name" value="PQQ"/>
    <property type="match status" value="2"/>
</dbReference>
<feature type="domain" description="Pyrrolo-quinoline quinone repeat" evidence="4">
    <location>
        <begin position="27"/>
        <end position="405"/>
    </location>
</feature>
<dbReference type="Gene3D" id="2.140.10.10">
    <property type="entry name" value="Quinoprotein alcohol dehydrogenase-like superfamily"/>
    <property type="match status" value="1"/>
</dbReference>
<dbReference type="SMART" id="SM00564">
    <property type="entry name" value="PQQ"/>
    <property type="match status" value="6"/>
</dbReference>
<evidence type="ECO:0000256" key="1">
    <source>
        <dbReference type="ARBA" id="ARBA00001931"/>
    </source>
</evidence>
<accession>A0A0F9QHZ0</accession>
<dbReference type="GO" id="GO:0016491">
    <property type="term" value="F:oxidoreductase activity"/>
    <property type="evidence" value="ECO:0007669"/>
    <property type="project" value="UniProtKB-KW"/>
</dbReference>
<dbReference type="InterPro" id="IPR011047">
    <property type="entry name" value="Quinoprotein_ADH-like_sf"/>
</dbReference>
<dbReference type="SUPFAM" id="SSF50998">
    <property type="entry name" value="Quinoprotein alcohol dehydrogenase-like"/>
    <property type="match status" value="1"/>
</dbReference>
<comment type="cofactor">
    <cofactor evidence="1">
        <name>pyrroloquinoline quinone</name>
        <dbReference type="ChEBI" id="CHEBI:58442"/>
    </cofactor>
</comment>
<evidence type="ECO:0000259" key="4">
    <source>
        <dbReference type="Pfam" id="PF01011"/>
    </source>
</evidence>
<dbReference type="PANTHER" id="PTHR32303">
    <property type="entry name" value="QUINOPROTEIN ALCOHOL DEHYDROGENASE (CYTOCHROME C)"/>
    <property type="match status" value="1"/>
</dbReference>
<dbReference type="InterPro" id="IPR002372">
    <property type="entry name" value="PQQ_rpt_dom"/>
</dbReference>
<evidence type="ECO:0000313" key="5">
    <source>
        <dbReference type="EMBL" id="KKN42104.1"/>
    </source>
</evidence>
<protein>
    <recommendedName>
        <fullName evidence="4">Pyrrolo-quinoline quinone repeat domain-containing protein</fullName>
    </recommendedName>
</protein>
<evidence type="ECO:0000256" key="2">
    <source>
        <dbReference type="ARBA" id="ARBA00008156"/>
    </source>
</evidence>
<evidence type="ECO:0000256" key="3">
    <source>
        <dbReference type="ARBA" id="ARBA00023002"/>
    </source>
</evidence>
<name>A0A0F9QHZ0_9ZZZZ</name>
<dbReference type="AlphaFoldDB" id="A0A0F9QHZ0"/>
<dbReference type="PROSITE" id="PS51257">
    <property type="entry name" value="PROKAR_LIPOPROTEIN"/>
    <property type="match status" value="1"/>
</dbReference>
<proteinExistence type="inferred from homology"/>
<comment type="caution">
    <text evidence="5">The sequence shown here is derived from an EMBL/GenBank/DDBJ whole genome shotgun (WGS) entry which is preliminary data.</text>
</comment>
<sequence length="583" mass="62786">MFTIASKMVFSCFLVISLAACADDQQWPQFGGDTLHQRHSPLEQVTVANVKALKPAWQYQSGVKGSFQATPIVKNDVMYLSLPFNDVVALNAKNGTVIWRYEYDRITTREMCCGPANRGVAVADGRVFMGTVDGRLISLDAKTGDKLWDKDITLGQNGIQEKLSTIAGESLGEVSGTSGAGLNMAPMVYNGQVIIGITGVGYGLHLESANPDAPLGAVVGIAGKYGRRGFLAAYDMKSGEQLWQFDTIPSQGWEGSYSAKTPSGEVLPRDIKAEKANAAKFADAWRYGGGSAWSTPAIDHDTDTLFFGTGNPSPQMEGSSRPGDNLYTSSLVALDANSGEVKWFFQQVPHDMWGYDVASPPVLFTLKKAGKSIKAVGQAGKTGWFYVLNRETGKLIFKSDAFVPQQNMFQAPTKEGKIIFPGVLGGSNWSPVSVDESRRLVFIAGIHWPINYSLHQLDSTEGKPGIKYSSMSPLDNDERYGLLTAINLDTGHIVWQHKTQSPLLGGVLSTQSGVVLTGEGEGRLLALDANTGDVLWQGKSEAGVNAPPISYEIDNKQYIAVASGGNTLFGYPGGDFLKVWALP</sequence>
<gene>
    <name evidence="5" type="ORF">LCGC14_0716570</name>
</gene>